<evidence type="ECO:0008006" key="3">
    <source>
        <dbReference type="Google" id="ProtNLM"/>
    </source>
</evidence>
<evidence type="ECO:0000313" key="2">
    <source>
        <dbReference type="Proteomes" id="UP001189757"/>
    </source>
</evidence>
<comment type="caution">
    <text evidence="1">The sequence shown here is derived from an EMBL/GenBank/DDBJ whole genome shotgun (WGS) entry which is preliminary data.</text>
</comment>
<keyword evidence="2" id="KW-1185">Reference proteome</keyword>
<accession>A0ABM9K5S7</accession>
<sequence length="68" mass="8178">MFSEYRERVTQLKSEDAQFSKLFRRHQVLSVHIQNMEANIRPVATTVLEGFKREKRMLEDKLRTILRA</sequence>
<evidence type="ECO:0000313" key="1">
    <source>
        <dbReference type="EMBL" id="CAJ0816480.1"/>
    </source>
</evidence>
<reference evidence="1 2" key="1">
    <citation type="submission" date="2023-07" db="EMBL/GenBank/DDBJ databases">
        <authorList>
            <person name="Peeters C."/>
        </authorList>
    </citation>
    <scope>NUCLEOTIDE SEQUENCE [LARGE SCALE GENOMIC DNA]</scope>
    <source>
        <strain evidence="1 2">LMG 18101</strain>
    </source>
</reference>
<dbReference type="InterPro" id="IPR038444">
    <property type="entry name" value="DUF465_sf"/>
</dbReference>
<protein>
    <recommendedName>
        <fullName evidence="3">DUF465 domain-containing protein</fullName>
    </recommendedName>
</protein>
<dbReference type="InterPro" id="IPR007420">
    <property type="entry name" value="DUF465"/>
</dbReference>
<name>A0ABM9K5S7_9RALS</name>
<proteinExistence type="predicted"/>
<organism evidence="1 2">
    <name type="scientific">Ralstonia flaminis</name>
    <dbReference type="NCBI Taxonomy" id="3058597"/>
    <lineage>
        <taxon>Bacteria</taxon>
        <taxon>Pseudomonadati</taxon>
        <taxon>Pseudomonadota</taxon>
        <taxon>Betaproteobacteria</taxon>
        <taxon>Burkholderiales</taxon>
        <taxon>Burkholderiaceae</taxon>
        <taxon>Ralstonia</taxon>
    </lineage>
</organism>
<dbReference type="Proteomes" id="UP001189757">
    <property type="component" value="Unassembled WGS sequence"/>
</dbReference>
<gene>
    <name evidence="1" type="ORF">LMG18101_02954</name>
</gene>
<dbReference type="Gene3D" id="6.10.280.50">
    <property type="match status" value="1"/>
</dbReference>
<dbReference type="EMBL" id="CATZLL010000008">
    <property type="protein sequence ID" value="CAJ0816480.1"/>
    <property type="molecule type" value="Genomic_DNA"/>
</dbReference>
<dbReference type="Pfam" id="PF04325">
    <property type="entry name" value="DUF465"/>
    <property type="match status" value="1"/>
</dbReference>